<dbReference type="SMART" id="SM00355">
    <property type="entry name" value="ZnF_C2H2"/>
    <property type="match status" value="3"/>
</dbReference>
<feature type="coiled-coil region" evidence="9">
    <location>
        <begin position="918"/>
        <end position="945"/>
    </location>
</feature>
<protein>
    <submittedName>
        <fullName evidence="12">Zinc finger protein 518B</fullName>
    </submittedName>
</protein>
<name>A0ABR1A905_HUSHU</name>
<feature type="compositionally biased region" description="Polar residues" evidence="10">
    <location>
        <begin position="663"/>
        <end position="678"/>
    </location>
</feature>
<evidence type="ECO:0000256" key="4">
    <source>
        <dbReference type="ARBA" id="ARBA00022771"/>
    </source>
</evidence>
<keyword evidence="4 8" id="KW-0863">Zinc-finger</keyword>
<evidence type="ECO:0000313" key="12">
    <source>
        <dbReference type="EMBL" id="KAK6493564.1"/>
    </source>
</evidence>
<keyword evidence="3" id="KW-0677">Repeat</keyword>
<evidence type="ECO:0000256" key="6">
    <source>
        <dbReference type="ARBA" id="ARBA00023125"/>
    </source>
</evidence>
<dbReference type="Proteomes" id="UP001369086">
    <property type="component" value="Unassembled WGS sequence"/>
</dbReference>
<dbReference type="PANTHER" id="PTHR24392">
    <property type="entry name" value="ZINC FINGER PROTEIN"/>
    <property type="match status" value="1"/>
</dbReference>
<organism evidence="12 13">
    <name type="scientific">Huso huso</name>
    <name type="common">Beluga</name>
    <name type="synonym">Acipenser huso</name>
    <dbReference type="NCBI Taxonomy" id="61971"/>
    <lineage>
        <taxon>Eukaryota</taxon>
        <taxon>Metazoa</taxon>
        <taxon>Chordata</taxon>
        <taxon>Craniata</taxon>
        <taxon>Vertebrata</taxon>
        <taxon>Euteleostomi</taxon>
        <taxon>Actinopterygii</taxon>
        <taxon>Chondrostei</taxon>
        <taxon>Acipenseriformes</taxon>
        <taxon>Acipenseridae</taxon>
        <taxon>Huso</taxon>
    </lineage>
</organism>
<dbReference type="EMBL" id="JAHFZB010000002">
    <property type="protein sequence ID" value="KAK6493564.1"/>
    <property type="molecule type" value="Genomic_DNA"/>
</dbReference>
<evidence type="ECO:0000259" key="11">
    <source>
        <dbReference type="PROSITE" id="PS50157"/>
    </source>
</evidence>
<keyword evidence="7" id="KW-0539">Nucleus</keyword>
<feature type="domain" description="C2H2-type" evidence="11">
    <location>
        <begin position="193"/>
        <end position="221"/>
    </location>
</feature>
<evidence type="ECO:0000313" key="13">
    <source>
        <dbReference type="Proteomes" id="UP001369086"/>
    </source>
</evidence>
<comment type="subcellular location">
    <subcellularLocation>
        <location evidence="1">Nucleus</location>
    </subcellularLocation>
</comment>
<feature type="compositionally biased region" description="Polar residues" evidence="10">
    <location>
        <begin position="611"/>
        <end position="651"/>
    </location>
</feature>
<feature type="region of interest" description="Disordered" evidence="10">
    <location>
        <begin position="610"/>
        <end position="678"/>
    </location>
</feature>
<gene>
    <name evidence="12" type="ORF">HHUSO_G3177</name>
</gene>
<proteinExistence type="predicted"/>
<evidence type="ECO:0000256" key="3">
    <source>
        <dbReference type="ARBA" id="ARBA00022737"/>
    </source>
</evidence>
<keyword evidence="2" id="KW-0479">Metal-binding</keyword>
<keyword evidence="9" id="KW-0175">Coiled coil</keyword>
<evidence type="ECO:0000256" key="8">
    <source>
        <dbReference type="PROSITE-ProRule" id="PRU00042"/>
    </source>
</evidence>
<evidence type="ECO:0000256" key="9">
    <source>
        <dbReference type="SAM" id="Coils"/>
    </source>
</evidence>
<reference evidence="12 13" key="1">
    <citation type="submission" date="2021-05" db="EMBL/GenBank/DDBJ databases">
        <authorList>
            <person name="Zahm M."/>
            <person name="Klopp C."/>
            <person name="Cabau C."/>
            <person name="Kuhl H."/>
            <person name="Suciu R."/>
            <person name="Ciorpac M."/>
            <person name="Holostenco D."/>
            <person name="Gessner J."/>
            <person name="Wuertz S."/>
            <person name="Hohne C."/>
            <person name="Stock M."/>
            <person name="Gislard M."/>
            <person name="Lluch J."/>
            <person name="Milhes M."/>
            <person name="Lampietro C."/>
            <person name="Lopez Roques C."/>
            <person name="Donnadieu C."/>
            <person name="Du K."/>
            <person name="Schartl M."/>
            <person name="Guiguen Y."/>
        </authorList>
    </citation>
    <scope>NUCLEOTIDE SEQUENCE [LARGE SCALE GENOMIC DNA]</scope>
    <source>
        <strain evidence="12">Hh-F2</strain>
        <tissue evidence="12">Blood</tissue>
    </source>
</reference>
<dbReference type="Gene3D" id="3.30.160.60">
    <property type="entry name" value="Classic Zinc Finger"/>
    <property type="match status" value="1"/>
</dbReference>
<sequence>MQLKKLRQILPRFHSASLNEEPNTMDRDSRSAKNKLVNKTKTVNGQDCNEKTPDCDREMLTISIKCKQTEDVSSKYPEGIPMFLCSKCGFYSEDMEHTDMHPVCHEDNSLANMENQVDKKNPHYCEEHFEKQTKSEKYQCDKCRFFSRDITQFKKHVLQHDEIKFTCSYCNHISYTKGESQRHLVQHTGKFPYRCEFCDYGAVRNDYIVKHTQRVHCKRKECTDDSAVKNTDGSPVKRAILEAKSISQQESWTGNNTFSSPTDKTCIYNTEVNATAVVQGTTMGAAKNIVSPNTNKQICNSTGVCSSKVQVELLTPLNGPMQPGTALTTVAPSQFVVPPGCFAQVLEVKTENGTQQLVLKLIPQDASGVEVLENTTACSSEIYGKQQELSYHGLSPFDQSKTVVSSKIRNSISDEFETAQSHQENMCSSLSENAGSSGFINAADLVNREQLFLPPTKGSDVFQVAASPEPRNIHSAGTLRCPSKADLCVERNAPQKECIPLNAPLFKNGINEKPEEDCADESFETVNWPIISSVFSLCCETEDFLGGIRWDGNLESICDGRGTNDSVILASAEKNNEFDFDKTVIPEQKEKGDCSATVNIEVKATKIAGSAKSNAGSPNGPTISSYTESKPTEETPVTSAVPSKNASQSLHPMSDDISVHSPEASTTEFSKPQKLTPTELIPNNESEAAQIKQPLVAYSNSTESKIVDNISGNVPVLGNQANIFGGDINSLVIQKEENSSTENHTNKQHLTGLQSTSIAGYCDGSSKIGVQYENKAHEKLLPCAKNDTSKQLSIDTGLDVPQQLILSTSPDMVALNCGIDRSTINAEKVYNRRRKLRSFLESPPVFIPQGTVLKVLNSNEQLQSETAVINTRKVFENSELLLTPRPVPFSSLEIRNIVLPPENQETNMCAEHWSKKKITMTSMKRKRAQEDNENIEERLEVAKRLTLTLSCKNGPWHKARKHKKKKRKTAGTDPKCNTFYALKKATRLRLIPLRNDQLIKCPLHNQPVIVLNHPEVDTTEVTNIMHTINKYKGNVLKVSLSERTKVSLHLKKQIMKQSEAQCQLTGPVEERQLLKMKIKKIQDNYQVVGIVPGLSHP</sequence>
<evidence type="ECO:0000256" key="1">
    <source>
        <dbReference type="ARBA" id="ARBA00004123"/>
    </source>
</evidence>
<dbReference type="InterPro" id="IPR013087">
    <property type="entry name" value="Znf_C2H2_type"/>
</dbReference>
<feature type="domain" description="C2H2-type" evidence="11">
    <location>
        <begin position="165"/>
        <end position="192"/>
    </location>
</feature>
<keyword evidence="13" id="KW-1185">Reference proteome</keyword>
<accession>A0ABR1A905</accession>
<comment type="caution">
    <text evidence="12">The sequence shown here is derived from an EMBL/GenBank/DDBJ whole genome shotgun (WGS) entry which is preliminary data.</text>
</comment>
<dbReference type="SUPFAM" id="SSF57667">
    <property type="entry name" value="beta-beta-alpha zinc fingers"/>
    <property type="match status" value="1"/>
</dbReference>
<dbReference type="PANTHER" id="PTHR24392:SF41">
    <property type="entry name" value="ZINC FINGER PROTEIN 518B"/>
    <property type="match status" value="1"/>
</dbReference>
<keyword evidence="6" id="KW-0238">DNA-binding</keyword>
<keyword evidence="5" id="KW-0862">Zinc</keyword>
<evidence type="ECO:0000256" key="7">
    <source>
        <dbReference type="ARBA" id="ARBA00023242"/>
    </source>
</evidence>
<evidence type="ECO:0000256" key="10">
    <source>
        <dbReference type="SAM" id="MobiDB-lite"/>
    </source>
</evidence>
<dbReference type="InterPro" id="IPR036236">
    <property type="entry name" value="Znf_C2H2_sf"/>
</dbReference>
<dbReference type="PROSITE" id="PS50157">
    <property type="entry name" value="ZINC_FINGER_C2H2_2"/>
    <property type="match status" value="2"/>
</dbReference>
<evidence type="ECO:0000256" key="2">
    <source>
        <dbReference type="ARBA" id="ARBA00022723"/>
    </source>
</evidence>
<evidence type="ECO:0000256" key="5">
    <source>
        <dbReference type="ARBA" id="ARBA00022833"/>
    </source>
</evidence>